<dbReference type="GO" id="GO:0000140">
    <property type="term" value="F:acylglycerone-phosphate reductase (NADP+) activity"/>
    <property type="evidence" value="ECO:0007669"/>
    <property type="project" value="EnsemblFungi"/>
</dbReference>
<keyword evidence="6" id="KW-1185">Reference proteome</keyword>
<organism evidence="5 6">
    <name type="scientific">Wickerhamomyces anomalus (strain ATCC 58044 / CBS 1984 / NCYC 433 / NRRL Y-366-8)</name>
    <name type="common">Yeast</name>
    <name type="synonym">Hansenula anomala</name>
    <dbReference type="NCBI Taxonomy" id="683960"/>
    <lineage>
        <taxon>Eukaryota</taxon>
        <taxon>Fungi</taxon>
        <taxon>Dikarya</taxon>
        <taxon>Ascomycota</taxon>
        <taxon>Saccharomycotina</taxon>
        <taxon>Saccharomycetes</taxon>
        <taxon>Phaffomycetales</taxon>
        <taxon>Wickerhamomycetaceae</taxon>
        <taxon>Wickerhamomyces</taxon>
    </lineage>
</organism>
<dbReference type="EMBL" id="KV454211">
    <property type="protein sequence ID" value="ODQ59060.1"/>
    <property type="molecule type" value="Genomic_DNA"/>
</dbReference>
<dbReference type="GO" id="GO:0005783">
    <property type="term" value="C:endoplasmic reticulum"/>
    <property type="evidence" value="ECO:0007669"/>
    <property type="project" value="EnsemblFungi"/>
</dbReference>
<dbReference type="GO" id="GO:0004806">
    <property type="term" value="F:triacylglycerol lipase activity"/>
    <property type="evidence" value="ECO:0007669"/>
    <property type="project" value="EnsemblFungi"/>
</dbReference>
<keyword evidence="2" id="KW-0521">NADP</keyword>
<dbReference type="FunFam" id="3.40.50.720:FF:000261">
    <property type="entry name" value="NADPH-dependent 1-acyldihydroxyacetone phosphate reductase"/>
    <property type="match status" value="1"/>
</dbReference>
<accession>A0A1E3P1D6</accession>
<dbReference type="GO" id="GO:0019433">
    <property type="term" value="P:triglyceride catabolic process"/>
    <property type="evidence" value="ECO:0007669"/>
    <property type="project" value="EnsemblFungi"/>
</dbReference>
<protein>
    <submittedName>
        <fullName evidence="5">Uncharacterized protein</fullName>
    </submittedName>
</protein>
<reference evidence="5 6" key="1">
    <citation type="journal article" date="2016" name="Proc. Natl. Acad. Sci. U.S.A.">
        <title>Comparative genomics of biotechnologically important yeasts.</title>
        <authorList>
            <person name="Riley R."/>
            <person name="Haridas S."/>
            <person name="Wolfe K.H."/>
            <person name="Lopes M.R."/>
            <person name="Hittinger C.T."/>
            <person name="Goeker M."/>
            <person name="Salamov A.A."/>
            <person name="Wisecaver J.H."/>
            <person name="Long T.M."/>
            <person name="Calvey C.H."/>
            <person name="Aerts A.L."/>
            <person name="Barry K.W."/>
            <person name="Choi C."/>
            <person name="Clum A."/>
            <person name="Coughlan A.Y."/>
            <person name="Deshpande S."/>
            <person name="Douglass A.P."/>
            <person name="Hanson S.J."/>
            <person name="Klenk H.-P."/>
            <person name="LaButti K.M."/>
            <person name="Lapidus A."/>
            <person name="Lindquist E.A."/>
            <person name="Lipzen A.M."/>
            <person name="Meier-Kolthoff J.P."/>
            <person name="Ohm R.A."/>
            <person name="Otillar R.P."/>
            <person name="Pangilinan J.L."/>
            <person name="Peng Y."/>
            <person name="Rokas A."/>
            <person name="Rosa C.A."/>
            <person name="Scheuner C."/>
            <person name="Sibirny A.A."/>
            <person name="Slot J.C."/>
            <person name="Stielow J.B."/>
            <person name="Sun H."/>
            <person name="Kurtzman C.P."/>
            <person name="Blackwell M."/>
            <person name="Grigoriev I.V."/>
            <person name="Jeffries T.W."/>
        </authorList>
    </citation>
    <scope>NUCLEOTIDE SEQUENCE [LARGE SCALE GENOMIC DNA]</scope>
    <source>
        <strain evidence="6">ATCC 58044 / CBS 1984 / NCYC 433 / NRRL Y-366-8</strain>
    </source>
</reference>
<dbReference type="AlphaFoldDB" id="A0A1E3P1D6"/>
<evidence type="ECO:0000256" key="3">
    <source>
        <dbReference type="ARBA" id="ARBA00023002"/>
    </source>
</evidence>
<dbReference type="GO" id="GO:0005811">
    <property type="term" value="C:lipid droplet"/>
    <property type="evidence" value="ECO:0007669"/>
    <property type="project" value="EnsemblFungi"/>
</dbReference>
<evidence type="ECO:0000313" key="5">
    <source>
        <dbReference type="EMBL" id="ODQ59060.1"/>
    </source>
</evidence>
<dbReference type="GO" id="GO:0006654">
    <property type="term" value="P:phosphatidic acid biosynthetic process"/>
    <property type="evidence" value="ECO:0007669"/>
    <property type="project" value="EnsemblFungi"/>
</dbReference>
<dbReference type="PRINTS" id="PR00081">
    <property type="entry name" value="GDHRDH"/>
</dbReference>
<dbReference type="Gene3D" id="3.40.50.720">
    <property type="entry name" value="NAD(P)-binding Rossmann-like Domain"/>
    <property type="match status" value="1"/>
</dbReference>
<proteinExistence type="inferred from homology"/>
<dbReference type="CDD" id="cd05374">
    <property type="entry name" value="17beta-HSD-like_SDR_c"/>
    <property type="match status" value="1"/>
</dbReference>
<dbReference type="Pfam" id="PF00106">
    <property type="entry name" value="adh_short"/>
    <property type="match status" value="1"/>
</dbReference>
<name>A0A1E3P1D6_WICAA</name>
<keyword evidence="3" id="KW-0560">Oxidoreductase</keyword>
<dbReference type="Proteomes" id="UP000094112">
    <property type="component" value="Unassembled WGS sequence"/>
</dbReference>
<dbReference type="PANTHER" id="PTHR44169:SF6">
    <property type="entry name" value="NADPH-DEPENDENT 1-ACYLDIHYDROXYACETONE PHOSPHATE REDUCTASE"/>
    <property type="match status" value="1"/>
</dbReference>
<dbReference type="InterPro" id="IPR002347">
    <property type="entry name" value="SDR_fam"/>
</dbReference>
<dbReference type="InterPro" id="IPR020904">
    <property type="entry name" value="Sc_DH/Rdtase_CS"/>
</dbReference>
<evidence type="ECO:0000256" key="2">
    <source>
        <dbReference type="ARBA" id="ARBA00022857"/>
    </source>
</evidence>
<dbReference type="PANTHER" id="PTHR44169">
    <property type="entry name" value="NADPH-DEPENDENT 1-ACYLDIHYDROXYACETONE PHOSPHATE REDUCTASE"/>
    <property type="match status" value="1"/>
</dbReference>
<dbReference type="RefSeq" id="XP_019038267.1">
    <property type="nucleotide sequence ID" value="XM_019181878.1"/>
</dbReference>
<dbReference type="OrthoDB" id="2102561at2759"/>
<evidence type="ECO:0000256" key="4">
    <source>
        <dbReference type="RuleBase" id="RU000363"/>
    </source>
</evidence>
<evidence type="ECO:0000256" key="1">
    <source>
        <dbReference type="ARBA" id="ARBA00006484"/>
    </source>
</evidence>
<dbReference type="GeneID" id="30199124"/>
<dbReference type="SUPFAM" id="SSF51735">
    <property type="entry name" value="NAD(P)-binding Rossmann-fold domains"/>
    <property type="match status" value="1"/>
</dbReference>
<gene>
    <name evidence="5" type="ORF">WICANDRAFT_31761</name>
</gene>
<comment type="similarity">
    <text evidence="1 4">Belongs to the short-chain dehydrogenases/reductases (SDR) family.</text>
</comment>
<dbReference type="STRING" id="683960.A0A1E3P1D6"/>
<dbReference type="PRINTS" id="PR00080">
    <property type="entry name" value="SDRFAMILY"/>
</dbReference>
<dbReference type="PROSITE" id="PS00061">
    <property type="entry name" value="ADH_SHORT"/>
    <property type="match status" value="1"/>
</dbReference>
<evidence type="ECO:0000313" key="6">
    <source>
        <dbReference type="Proteomes" id="UP000094112"/>
    </source>
</evidence>
<sequence>MTRQKTALVTGASSGIGYAVSKELALKGYKVFAVARRTEPMESLKQYGVIPKSLDVTSQESVQLFKKYLLETLEDGKLDILYNNAGQSCTLPAIDVTDDQVEQVFQVNVFACIRLTRELSPFVIKAKGTILFTGSLAGIAQFPFGSVYSATKGAIHQYARVLHLEMKPLGVRVINVITGGVNTNIADTRKIPENSLYNTPEGAESFEMRQRLAKENTPMEASVYAKSIVKNIQSSRDPIDIYRGTYSTMVPFLIRWFPGWFVELVFIRRFKLGRMFDSMKKKNTDEFNLHLD</sequence>
<dbReference type="InterPro" id="IPR036291">
    <property type="entry name" value="NAD(P)-bd_dom_sf"/>
</dbReference>